<protein>
    <submittedName>
        <fullName evidence="2">Uncharacterized protein</fullName>
    </submittedName>
</protein>
<feature type="region of interest" description="Disordered" evidence="1">
    <location>
        <begin position="177"/>
        <end position="219"/>
    </location>
</feature>
<feature type="compositionally biased region" description="Basic and acidic residues" evidence="1">
    <location>
        <begin position="183"/>
        <end position="192"/>
    </location>
</feature>
<reference evidence="3" key="1">
    <citation type="submission" date="2016-11" db="EMBL/GenBank/DDBJ databases">
        <authorList>
            <person name="Jaros S."/>
            <person name="Januszkiewicz K."/>
            <person name="Wedrychowicz H."/>
        </authorList>
    </citation>
    <scope>NUCLEOTIDE SEQUENCE [LARGE SCALE GENOMIC DNA]</scope>
    <source>
        <strain evidence="3">CGMCC 4.3555</strain>
    </source>
</reference>
<name>A0A9X8N5M3_9ACTN</name>
<sequence>MPGVHGGIAPLVMDEHPQCRATARRPDPHCGRRTILRSPRRGLRRLVIGRHLFRVGRWQRPNRGSAASAASRSSASLKLLRELRGHEACGFKARVLRVGVRGQDLRADEQGHQLAVPALQIVVPLVADALGQSRNGKRPAPQRRGIQPLRSRTPVLPVEQAELRPSHVRPVEIRVGRQPPLHRHVDTDEEKTTTPPGPTRSRRTLARCGSSPLPTPTTPCRPEPCTATCGGATRMPATPTSWPLNAANAPASAARKASAGADAHVLPRPDRRADSTVTTQCSAVDLPTKRVEFGGQGPQRRVRDHPLRPTALRPQRSRSRRSWPGMPRCRG</sequence>
<evidence type="ECO:0000313" key="3">
    <source>
        <dbReference type="Proteomes" id="UP000184388"/>
    </source>
</evidence>
<evidence type="ECO:0000256" key="1">
    <source>
        <dbReference type="SAM" id="MobiDB-lite"/>
    </source>
</evidence>
<feature type="compositionally biased region" description="Low complexity" evidence="1">
    <location>
        <begin position="247"/>
        <end position="263"/>
    </location>
</feature>
<dbReference type="AlphaFoldDB" id="A0A9X8N5M3"/>
<accession>A0A9X8N5M3</accession>
<comment type="caution">
    <text evidence="2">The sequence shown here is derived from an EMBL/GenBank/DDBJ whole genome shotgun (WGS) entry which is preliminary data.</text>
</comment>
<feature type="region of interest" description="Disordered" evidence="1">
    <location>
        <begin position="247"/>
        <end position="331"/>
    </location>
</feature>
<feature type="compositionally biased region" description="Basic and acidic residues" evidence="1">
    <location>
        <begin position="265"/>
        <end position="274"/>
    </location>
</feature>
<organism evidence="2 3">
    <name type="scientific">Streptomyces yunnanensis</name>
    <dbReference type="NCBI Taxonomy" id="156453"/>
    <lineage>
        <taxon>Bacteria</taxon>
        <taxon>Bacillati</taxon>
        <taxon>Actinomycetota</taxon>
        <taxon>Actinomycetes</taxon>
        <taxon>Kitasatosporales</taxon>
        <taxon>Streptomycetaceae</taxon>
        <taxon>Streptomyces</taxon>
    </lineage>
</organism>
<proteinExistence type="predicted"/>
<dbReference type="Proteomes" id="UP000184388">
    <property type="component" value="Unassembled WGS sequence"/>
</dbReference>
<dbReference type="EMBL" id="FRBK01000019">
    <property type="protein sequence ID" value="SHN08640.1"/>
    <property type="molecule type" value="Genomic_DNA"/>
</dbReference>
<gene>
    <name evidence="2" type="ORF">SAMN05216268_11994</name>
</gene>
<evidence type="ECO:0000313" key="2">
    <source>
        <dbReference type="EMBL" id="SHN08640.1"/>
    </source>
</evidence>